<evidence type="ECO:0000256" key="1">
    <source>
        <dbReference type="ARBA" id="ARBA00004251"/>
    </source>
</evidence>
<dbReference type="CDD" id="cd00063">
    <property type="entry name" value="FN3"/>
    <property type="match status" value="4"/>
</dbReference>
<evidence type="ECO:0000256" key="17">
    <source>
        <dbReference type="ARBA" id="ARBA00051722"/>
    </source>
</evidence>
<dbReference type="FunFam" id="3.90.190.10:FF:000009">
    <property type="entry name" value="Receptor-type tyrosine-protein phosphatase beta"/>
    <property type="match status" value="1"/>
</dbReference>
<organism evidence="26 27">
    <name type="scientific">Bos indicus x Bos taurus</name>
    <name type="common">Hybrid cattle</name>
    <dbReference type="NCBI Taxonomy" id="30522"/>
    <lineage>
        <taxon>Eukaryota</taxon>
        <taxon>Metazoa</taxon>
        <taxon>Chordata</taxon>
        <taxon>Craniata</taxon>
        <taxon>Vertebrata</taxon>
        <taxon>Euteleostomi</taxon>
        <taxon>Mammalia</taxon>
        <taxon>Eutheria</taxon>
        <taxon>Laurasiatheria</taxon>
        <taxon>Artiodactyla</taxon>
        <taxon>Ruminantia</taxon>
        <taxon>Pecora</taxon>
        <taxon>Bovidae</taxon>
        <taxon>Bovinae</taxon>
        <taxon>Bos</taxon>
    </lineage>
</organism>
<comment type="catalytic activity">
    <reaction evidence="19">
        <text>[protein]-peptidylproline (omega=180) = [protein]-peptidylproline (omega=0)</text>
        <dbReference type="Rhea" id="RHEA:16237"/>
        <dbReference type="Rhea" id="RHEA-COMP:10747"/>
        <dbReference type="Rhea" id="RHEA-COMP:10748"/>
        <dbReference type="ChEBI" id="CHEBI:83833"/>
        <dbReference type="ChEBI" id="CHEBI:83834"/>
        <dbReference type="EC" id="5.2.1.8"/>
    </reaction>
</comment>
<feature type="domain" description="Tyrosine-protein phosphatase" evidence="22">
    <location>
        <begin position="1048"/>
        <end position="1305"/>
    </location>
</feature>
<keyword evidence="13 21" id="KW-0472">Membrane</keyword>
<evidence type="ECO:0000259" key="22">
    <source>
        <dbReference type="PROSITE" id="PS50055"/>
    </source>
</evidence>
<evidence type="ECO:0000256" key="2">
    <source>
        <dbReference type="ARBA" id="ARBA00004282"/>
    </source>
</evidence>
<dbReference type="GO" id="GO:0030097">
    <property type="term" value="P:hemopoiesis"/>
    <property type="evidence" value="ECO:0007669"/>
    <property type="project" value="UniProtKB-ARBA"/>
</dbReference>
<dbReference type="PROSITE" id="PS50055">
    <property type="entry name" value="TYR_PHOSPHATASE_PTP"/>
    <property type="match status" value="1"/>
</dbReference>
<dbReference type="InterPro" id="IPR003961">
    <property type="entry name" value="FN3_dom"/>
</dbReference>
<dbReference type="PROSITE" id="PS50853">
    <property type="entry name" value="FN3"/>
    <property type="match status" value="2"/>
</dbReference>
<dbReference type="FunFam" id="2.60.40.10:FF:000362">
    <property type="entry name" value="Receptor-type tyrosine-protein phosphatase eta"/>
    <property type="match status" value="3"/>
</dbReference>
<dbReference type="GO" id="GO:0001954">
    <property type="term" value="P:positive regulation of cell-matrix adhesion"/>
    <property type="evidence" value="ECO:0007669"/>
    <property type="project" value="UniProtKB-ARBA"/>
</dbReference>
<evidence type="ECO:0000256" key="21">
    <source>
        <dbReference type="SAM" id="Phobius"/>
    </source>
</evidence>
<dbReference type="GO" id="GO:0001772">
    <property type="term" value="C:immunological synapse"/>
    <property type="evidence" value="ECO:0007669"/>
    <property type="project" value="UniProtKB-ARBA"/>
</dbReference>
<dbReference type="PROSITE" id="PS00383">
    <property type="entry name" value="TYR_PHOSPHATASE_1"/>
    <property type="match status" value="1"/>
</dbReference>
<comment type="similarity">
    <text evidence="16">Belongs to the protein-tyrosine phosphatase family. Receptor class 3 subfamily.</text>
</comment>
<dbReference type="Pfam" id="PF18861">
    <property type="entry name" value="PTP_tm"/>
    <property type="match status" value="1"/>
</dbReference>
<dbReference type="GO" id="GO:0050778">
    <property type="term" value="P:positive regulation of immune response"/>
    <property type="evidence" value="ECO:0007669"/>
    <property type="project" value="UniProtKB-ARBA"/>
</dbReference>
<reference evidence="26 27" key="1">
    <citation type="submission" date="2018-11" db="EMBL/GenBank/DDBJ databases">
        <title>Haplotype-resolved cattle genomes.</title>
        <authorList>
            <person name="Low W.Y."/>
            <person name="Tearle R."/>
            <person name="Bickhart D.M."/>
            <person name="Rosen B.D."/>
            <person name="Koren S."/>
            <person name="Rhie A."/>
            <person name="Hiendleder S."/>
            <person name="Phillippy A.M."/>
            <person name="Smith T.P.L."/>
            <person name="Williams J.L."/>
        </authorList>
    </citation>
    <scope>NUCLEOTIDE SEQUENCE [LARGE SCALE GENOMIC DNA]</scope>
</reference>
<comment type="subunit">
    <text evidence="18">Monomer. Interacts with CTNNB1 (phosphorylated) and JUP (phosphorylated). Interacts with FLT3 (phosphorylated). Interacts with GAB1 and GRB2.</text>
</comment>
<dbReference type="PRINTS" id="PR00700">
    <property type="entry name" value="PRTYPHPHTASE"/>
</dbReference>
<keyword evidence="9" id="KW-0378">Hydrolase</keyword>
<dbReference type="InterPro" id="IPR016130">
    <property type="entry name" value="Tyr_Pase_AS"/>
</dbReference>
<reference evidence="26" key="2">
    <citation type="submission" date="2025-08" db="UniProtKB">
        <authorList>
            <consortium name="Ensembl"/>
        </authorList>
    </citation>
    <scope>IDENTIFICATION</scope>
</reference>
<dbReference type="InterPro" id="IPR001179">
    <property type="entry name" value="PPIase_FKBP_dom"/>
</dbReference>
<dbReference type="InterPro" id="IPR000242">
    <property type="entry name" value="PTP_cat"/>
</dbReference>
<comment type="subcellular location">
    <subcellularLocation>
        <location evidence="2">Cell junction</location>
    </subcellularLocation>
    <subcellularLocation>
        <location evidence="1">Cell membrane</location>
        <topology evidence="1">Single-pass type I membrane protein</topology>
    </subcellularLocation>
    <subcellularLocation>
        <location evidence="3">Cell projection</location>
        <location evidence="3">Ruffle membrane</location>
    </subcellularLocation>
</comment>
<feature type="compositionally biased region" description="Low complexity" evidence="20">
    <location>
        <begin position="51"/>
        <end position="65"/>
    </location>
</feature>
<feature type="domain" description="Fibronectin type-III" evidence="25">
    <location>
        <begin position="378"/>
        <end position="467"/>
    </location>
</feature>
<feature type="domain" description="Fibronectin type-III" evidence="25">
    <location>
        <begin position="636"/>
        <end position="731"/>
    </location>
</feature>
<dbReference type="PANTHER" id="PTHR46957:SF5">
    <property type="entry name" value="PROTEIN-TYROSINE-PHOSPHATASE"/>
    <property type="match status" value="1"/>
</dbReference>
<evidence type="ECO:0000259" key="23">
    <source>
        <dbReference type="PROSITE" id="PS50056"/>
    </source>
</evidence>
<dbReference type="Gene3D" id="2.60.40.10">
    <property type="entry name" value="Immunoglobulins"/>
    <property type="match status" value="4"/>
</dbReference>
<dbReference type="InterPro" id="IPR041201">
    <property type="entry name" value="PTPRJ_TM"/>
</dbReference>
<feature type="compositionally biased region" description="Polar residues" evidence="20">
    <location>
        <begin position="172"/>
        <end position="206"/>
    </location>
</feature>
<evidence type="ECO:0000256" key="11">
    <source>
        <dbReference type="ARBA" id="ARBA00022949"/>
    </source>
</evidence>
<dbReference type="GO" id="GO:0043235">
    <property type="term" value="C:receptor complex"/>
    <property type="evidence" value="ECO:0007669"/>
    <property type="project" value="TreeGrafter"/>
</dbReference>
<evidence type="ECO:0000256" key="20">
    <source>
        <dbReference type="SAM" id="MobiDB-lite"/>
    </source>
</evidence>
<evidence type="ECO:0000313" key="27">
    <source>
        <dbReference type="Proteomes" id="UP000314981"/>
    </source>
</evidence>
<evidence type="ECO:0000256" key="3">
    <source>
        <dbReference type="ARBA" id="ARBA00004632"/>
    </source>
</evidence>
<dbReference type="SMART" id="SM00060">
    <property type="entry name" value="FN3"/>
    <property type="match status" value="7"/>
</dbReference>
<dbReference type="SUPFAM" id="SSF49265">
    <property type="entry name" value="Fibronectin type III"/>
    <property type="match status" value="3"/>
</dbReference>
<evidence type="ECO:0000256" key="10">
    <source>
        <dbReference type="ARBA" id="ARBA00022912"/>
    </source>
</evidence>
<keyword evidence="15" id="KW-0966">Cell projection</keyword>
<feature type="domain" description="Tyrosine specific protein phosphatases" evidence="23">
    <location>
        <begin position="1223"/>
        <end position="1296"/>
    </location>
</feature>
<evidence type="ECO:0000256" key="9">
    <source>
        <dbReference type="ARBA" id="ARBA00022801"/>
    </source>
</evidence>
<protein>
    <recommendedName>
        <fullName evidence="19">peptidylprolyl isomerase</fullName>
        <ecNumber evidence="19">5.2.1.8</ecNumber>
    </recommendedName>
</protein>
<evidence type="ECO:0000256" key="18">
    <source>
        <dbReference type="ARBA" id="ARBA00064171"/>
    </source>
</evidence>
<dbReference type="GO" id="GO:0050860">
    <property type="term" value="P:negative regulation of T cell receptor signaling pathway"/>
    <property type="evidence" value="ECO:0007669"/>
    <property type="project" value="UniProtKB-ARBA"/>
</dbReference>
<keyword evidence="11" id="KW-0965">Cell junction</keyword>
<evidence type="ECO:0000256" key="7">
    <source>
        <dbReference type="ARBA" id="ARBA00022729"/>
    </source>
</evidence>
<evidence type="ECO:0000256" key="4">
    <source>
        <dbReference type="ARBA" id="ARBA00022475"/>
    </source>
</evidence>
<keyword evidence="12 21" id="KW-1133">Transmembrane helix</keyword>
<reference evidence="26" key="3">
    <citation type="submission" date="2025-09" db="UniProtKB">
        <authorList>
            <consortium name="Ensembl"/>
        </authorList>
    </citation>
    <scope>IDENTIFICATION</scope>
</reference>
<feature type="domain" description="PPIase FKBP-type" evidence="24">
    <location>
        <begin position="265"/>
        <end position="388"/>
    </location>
</feature>
<dbReference type="GO" id="GO:0004725">
    <property type="term" value="F:protein tyrosine phosphatase activity"/>
    <property type="evidence" value="ECO:0007669"/>
    <property type="project" value="UniProtKB-EC"/>
</dbReference>
<dbReference type="Proteomes" id="UP000314981">
    <property type="component" value="Chromosome 15"/>
</dbReference>
<proteinExistence type="inferred from homology"/>
<dbReference type="PANTHER" id="PTHR46957">
    <property type="entry name" value="CYTOKINE RECEPTOR"/>
    <property type="match status" value="1"/>
</dbReference>
<evidence type="ECO:0000256" key="5">
    <source>
        <dbReference type="ARBA" id="ARBA00022553"/>
    </source>
</evidence>
<dbReference type="InterPro" id="IPR036116">
    <property type="entry name" value="FN3_sf"/>
</dbReference>
<accession>A0A4W2E8A2</accession>
<dbReference type="Ensembl" id="ENSBIXT00000024077.1">
    <property type="protein sequence ID" value="ENSBIXP00000035253.1"/>
    <property type="gene ID" value="ENSBIXG00000018579.1"/>
</dbReference>
<keyword evidence="10" id="KW-0904">Protein phosphatase</keyword>
<dbReference type="Gene3D" id="3.90.190.10">
    <property type="entry name" value="Protein tyrosine phosphatase superfamily"/>
    <property type="match status" value="1"/>
</dbReference>
<evidence type="ECO:0000256" key="15">
    <source>
        <dbReference type="ARBA" id="ARBA00023273"/>
    </source>
</evidence>
<dbReference type="GO" id="GO:0009653">
    <property type="term" value="P:anatomical structure morphogenesis"/>
    <property type="evidence" value="ECO:0007669"/>
    <property type="project" value="UniProtKB-ARBA"/>
</dbReference>
<feature type="compositionally biased region" description="Basic residues" evidence="20">
    <location>
        <begin position="76"/>
        <end position="86"/>
    </location>
</feature>
<evidence type="ECO:0000256" key="12">
    <source>
        <dbReference type="ARBA" id="ARBA00022989"/>
    </source>
</evidence>
<dbReference type="GO" id="GO:0010642">
    <property type="term" value="P:negative regulation of platelet-derived growth factor receptor signaling pathway"/>
    <property type="evidence" value="ECO:0007669"/>
    <property type="project" value="UniProtKB-ARBA"/>
</dbReference>
<dbReference type="SMART" id="SM00404">
    <property type="entry name" value="PTPc_motif"/>
    <property type="match status" value="1"/>
</dbReference>
<dbReference type="GO" id="GO:0030336">
    <property type="term" value="P:negative regulation of cell migration"/>
    <property type="evidence" value="ECO:0007669"/>
    <property type="project" value="UniProtKB-ARBA"/>
</dbReference>
<dbReference type="GO" id="GO:0051130">
    <property type="term" value="P:positive regulation of cellular component organization"/>
    <property type="evidence" value="ECO:0007669"/>
    <property type="project" value="UniProtKB-ARBA"/>
</dbReference>
<dbReference type="InterPro" id="IPR029021">
    <property type="entry name" value="Prot-tyrosine_phosphatase-like"/>
</dbReference>
<feature type="transmembrane region" description="Helical" evidence="21">
    <location>
        <begin position="986"/>
        <end position="1006"/>
    </location>
</feature>
<evidence type="ECO:0000256" key="14">
    <source>
        <dbReference type="ARBA" id="ARBA00023180"/>
    </source>
</evidence>
<evidence type="ECO:0000256" key="16">
    <source>
        <dbReference type="ARBA" id="ARBA00025789"/>
    </source>
</evidence>
<keyword evidence="4" id="KW-1003">Cell membrane</keyword>
<feature type="compositionally biased region" description="Basic residues" evidence="20">
    <location>
        <begin position="38"/>
        <end position="50"/>
    </location>
</feature>
<keyword evidence="8" id="KW-0677">Repeat</keyword>
<evidence type="ECO:0000259" key="24">
    <source>
        <dbReference type="PROSITE" id="PS50059"/>
    </source>
</evidence>
<evidence type="ECO:0000256" key="6">
    <source>
        <dbReference type="ARBA" id="ARBA00022692"/>
    </source>
</evidence>
<dbReference type="GO" id="GO:0002376">
    <property type="term" value="P:immune system process"/>
    <property type="evidence" value="ECO:0007669"/>
    <property type="project" value="UniProtKB-ARBA"/>
</dbReference>
<keyword evidence="27" id="KW-1185">Reference proteome</keyword>
<keyword evidence="19" id="KW-0697">Rotamase</keyword>
<dbReference type="InterPro" id="IPR003595">
    <property type="entry name" value="Tyr_Pase_cat"/>
</dbReference>
<feature type="region of interest" description="Disordered" evidence="20">
    <location>
        <begin position="167"/>
        <end position="214"/>
    </location>
</feature>
<dbReference type="FunFam" id="2.60.40.10:FF:001417">
    <property type="entry name" value="Receptor-type tyrosine-protein phosphatase eta"/>
    <property type="match status" value="1"/>
</dbReference>
<dbReference type="InterPro" id="IPR000387">
    <property type="entry name" value="Tyr_Pase_dom"/>
</dbReference>
<dbReference type="SUPFAM" id="SSF52799">
    <property type="entry name" value="(Phosphotyrosine protein) phosphatases II"/>
    <property type="match status" value="1"/>
</dbReference>
<dbReference type="PROSITE" id="PS50059">
    <property type="entry name" value="FKBP_PPIASE"/>
    <property type="match status" value="1"/>
</dbReference>
<keyword evidence="7" id="KW-0732">Signal</keyword>
<keyword evidence="5" id="KW-0597">Phosphoprotein</keyword>
<evidence type="ECO:0000259" key="25">
    <source>
        <dbReference type="PROSITE" id="PS50853"/>
    </source>
</evidence>
<dbReference type="GO" id="GO:0008285">
    <property type="term" value="P:negative regulation of cell population proliferation"/>
    <property type="evidence" value="ECO:0007669"/>
    <property type="project" value="UniProtKB-ARBA"/>
</dbReference>
<dbReference type="EC" id="5.2.1.8" evidence="19"/>
<dbReference type="GO" id="GO:1902533">
    <property type="term" value="P:positive regulation of intracellular signal transduction"/>
    <property type="evidence" value="ECO:0007669"/>
    <property type="project" value="UniProtKB-ARBA"/>
</dbReference>
<keyword evidence="14" id="KW-0325">Glycoprotein</keyword>
<evidence type="ECO:0000256" key="8">
    <source>
        <dbReference type="ARBA" id="ARBA00022737"/>
    </source>
</evidence>
<comment type="catalytic activity">
    <reaction evidence="17">
        <text>O-phospho-L-tyrosyl-[protein] + H2O = L-tyrosyl-[protein] + phosphate</text>
        <dbReference type="Rhea" id="RHEA:10684"/>
        <dbReference type="Rhea" id="RHEA-COMP:10136"/>
        <dbReference type="Rhea" id="RHEA-COMP:20101"/>
        <dbReference type="ChEBI" id="CHEBI:15377"/>
        <dbReference type="ChEBI" id="CHEBI:43474"/>
        <dbReference type="ChEBI" id="CHEBI:46858"/>
        <dbReference type="ChEBI" id="CHEBI:61978"/>
        <dbReference type="EC" id="3.1.3.48"/>
    </reaction>
</comment>
<dbReference type="GO" id="GO:0003755">
    <property type="term" value="F:peptidyl-prolyl cis-trans isomerase activity"/>
    <property type="evidence" value="ECO:0007669"/>
    <property type="project" value="UniProtKB-KW"/>
</dbReference>
<dbReference type="PROSITE" id="PS50056">
    <property type="entry name" value="TYR_PHOSPHATASE_2"/>
    <property type="match status" value="1"/>
</dbReference>
<dbReference type="InterPro" id="IPR050713">
    <property type="entry name" value="RTP_Phos/Ushers"/>
</dbReference>
<dbReference type="GO" id="GO:0070161">
    <property type="term" value="C:anchoring junction"/>
    <property type="evidence" value="ECO:0007669"/>
    <property type="project" value="UniProtKB-SubCell"/>
</dbReference>
<dbReference type="Pfam" id="PF00041">
    <property type="entry name" value="fn3"/>
    <property type="match status" value="4"/>
</dbReference>
<evidence type="ECO:0000313" key="26">
    <source>
        <dbReference type="Ensembl" id="ENSBIXP00000035253.1"/>
    </source>
</evidence>
<keyword evidence="19" id="KW-0413">Isomerase</keyword>
<dbReference type="Pfam" id="PF00102">
    <property type="entry name" value="Y_phosphatase"/>
    <property type="match status" value="1"/>
</dbReference>
<dbReference type="CDD" id="cd14615">
    <property type="entry name" value="R-PTPc-J"/>
    <property type="match status" value="1"/>
</dbReference>
<sequence>MTRGGGSGSRRGRGSRDPGAARQGWAPLAPPCEAPRRPGTRPPRRSRAGLRRVAAAAAAAMSPGKPGAGGAGTRRTGGRRRRRRRRLEAVTQAPGLGRTAGPGSRVPGTFQGARGMKPAAREARPPPRSPGLRWALPPLLLLLRLGQVSCRVVESSPVKAVTTSPSSVTATWKNSTTASDSMGGIKSTNENLHTSFANQTGDNSMDSGPGGNGTSGDTTCPLCAFQIEPHPVMDLRAAFVGVTHVTLTWKTDNITDTCRMLLEGSQELTTNLTVNIFDLKPGTDRNALQSQVMSLPFVFQTDAGNTDSLPGGPAAPGSKYRLERAGPSSDASLAPHTMEVLLLRLKPGTQYKATVYPQADKGAEGQPQATEFKTNSSQVFDIKFVNISATSLTMTWKINDNESSSVYTYKIQVVDETDSFNLIVNETHAVITELSSGTLYNITVYPVLEDGSEGTPGFIQVYTPPSPVSDFRVTSVSTREVGLAWNSNDTHSFEIHITPHEAGEPRIITTTEQSIVFGGLYPGTMYRFDIYPQGPNGTKGDSQTVSTTTDCSAVFDIRVINVTTTDMQLAWQNTDNTSEYIYSVEIQSEHSSDRKNSSHTGIAFHDLTPGTLYKITVTPQMDFVQGLANSTLQYTRPSKVSSIEIMTNTTAATLNWQNVDEASSNYTYCLLIRQDGSSSNFPPIVTDVGVTHATVTNLIPGSSYTVEIFTRMGDVKSLGPSRQSFCTDPESVASFDCEAVPKKATLVLRWACPLGTSTGFELEVSHGYWKNKTTLEGCSLNNGSEFMTEVTHLNFSTLYDISIATHSCNKTAPPAQNTCLSGITDPPLPDGSPNITSVSHNSVKVKFSGFEASHGPIKAYALVLTTVDADRPSADVLRFTYGDFKRGASNTYVTYLITTEAKRRAQGLSEVLKYEVDVGNESTTHGYYNGKLEPLGSYRACVAGFTNIAFNPRNAGLIDGNESYVSFSPCSEAVFLPQDPGVICGAVFGCIFGALVIVAVGGFIFWRRRRKGVKNNDVTFSQIKSKLIRVENFEAYFKKQQADSNCGFAEEYEDLKLVGINLPKYAAELAENRGKNRYNNVLPYDVSRVKLSVQTHSTDDYINANYMPGYHSKEDFIATQGPLPNTLKDFWRMVWEKNVYAVVMLTKCVEQGRTKCEEYWPSKQAQDYGDITVAMTSEIVLPEWTIRDFTVKNTPTSESHPLRQFHFTSWPDHGVPDTTDLLINFRYLVRDYMKQSPPESPILVHCSAGVGRTGTFVAIDRLIYQIENENTVDVYGIVYDLRMHRPLMVQTEDQYVFLNQCVLDIIRSQKDSKVDLIYQNTTAMTIYENLSPITTFGKTNGYIA</sequence>
<keyword evidence="6 21" id="KW-0812">Transmembrane</keyword>
<dbReference type="STRING" id="30522.A0A4W2E8A2"/>
<dbReference type="GO" id="GO:0032587">
    <property type="term" value="C:ruffle membrane"/>
    <property type="evidence" value="ECO:0007669"/>
    <property type="project" value="UniProtKB-SubCell"/>
</dbReference>
<dbReference type="SMART" id="SM00194">
    <property type="entry name" value="PTPc"/>
    <property type="match status" value="1"/>
</dbReference>
<dbReference type="InterPro" id="IPR013783">
    <property type="entry name" value="Ig-like_fold"/>
</dbReference>
<dbReference type="OMA" id="PGMMYSF"/>
<evidence type="ECO:0000256" key="19">
    <source>
        <dbReference type="PROSITE-ProRule" id="PRU00277"/>
    </source>
</evidence>
<name>A0A4W2E8A2_BOBOX</name>
<feature type="region of interest" description="Disordered" evidence="20">
    <location>
        <begin position="1"/>
        <end position="87"/>
    </location>
</feature>
<evidence type="ECO:0000256" key="13">
    <source>
        <dbReference type="ARBA" id="ARBA00023136"/>
    </source>
</evidence>